<name>A0A444U266_ACIRT</name>
<dbReference type="Proteomes" id="UP000289886">
    <property type="component" value="Unassembled WGS sequence"/>
</dbReference>
<feature type="compositionally biased region" description="Low complexity" evidence="1">
    <location>
        <begin position="1"/>
        <end position="30"/>
    </location>
</feature>
<organism evidence="2 3">
    <name type="scientific">Acipenser ruthenus</name>
    <name type="common">Sterlet sturgeon</name>
    <dbReference type="NCBI Taxonomy" id="7906"/>
    <lineage>
        <taxon>Eukaryota</taxon>
        <taxon>Metazoa</taxon>
        <taxon>Chordata</taxon>
        <taxon>Craniata</taxon>
        <taxon>Vertebrata</taxon>
        <taxon>Euteleostomi</taxon>
        <taxon>Actinopterygii</taxon>
        <taxon>Chondrostei</taxon>
        <taxon>Acipenseriformes</taxon>
        <taxon>Acipenseridae</taxon>
        <taxon>Acipenser</taxon>
    </lineage>
</organism>
<comment type="caution">
    <text evidence="2">The sequence shown here is derived from an EMBL/GenBank/DDBJ whole genome shotgun (WGS) entry which is preliminary data.</text>
</comment>
<feature type="region of interest" description="Disordered" evidence="1">
    <location>
        <begin position="1"/>
        <end position="42"/>
    </location>
</feature>
<proteinExistence type="predicted"/>
<evidence type="ECO:0000313" key="2">
    <source>
        <dbReference type="EMBL" id="RXM29306.1"/>
    </source>
</evidence>
<dbReference type="AlphaFoldDB" id="A0A444U266"/>
<reference evidence="2 3" key="1">
    <citation type="submission" date="2019-01" db="EMBL/GenBank/DDBJ databases">
        <title>Draft Genome and Complete Hox-Cluster Characterization of the Sterlet Sturgeon (Acipenser ruthenus).</title>
        <authorList>
            <person name="Wei Q."/>
        </authorList>
    </citation>
    <scope>NUCLEOTIDE SEQUENCE [LARGE SCALE GENOMIC DNA]</scope>
    <source>
        <strain evidence="2">WHYD16114868_AA</strain>
        <tissue evidence="2">Blood</tissue>
    </source>
</reference>
<evidence type="ECO:0000313" key="3">
    <source>
        <dbReference type="Proteomes" id="UP000289886"/>
    </source>
</evidence>
<protein>
    <submittedName>
        <fullName evidence="2">Uncharacterized protein</fullName>
    </submittedName>
</protein>
<dbReference type="EMBL" id="SCEB01215487">
    <property type="protein sequence ID" value="RXM29306.1"/>
    <property type="molecule type" value="Genomic_DNA"/>
</dbReference>
<gene>
    <name evidence="2" type="ORF">EOD39_2332</name>
</gene>
<sequence>MDSTAPATDNTALATDNTDSATDNTTPDSNQRSPVTAKLPRSVQHMRENLSLLELEFAEFRVLTLDWLTEASLT</sequence>
<keyword evidence="3" id="KW-1185">Reference proteome</keyword>
<accession>A0A444U266</accession>
<evidence type="ECO:0000256" key="1">
    <source>
        <dbReference type="SAM" id="MobiDB-lite"/>
    </source>
</evidence>